<feature type="compositionally biased region" description="Acidic residues" evidence="3">
    <location>
        <begin position="674"/>
        <end position="687"/>
    </location>
</feature>
<dbReference type="InterPro" id="IPR023093">
    <property type="entry name" value="ScpA-like_C"/>
</dbReference>
<evidence type="ECO:0000256" key="2">
    <source>
        <dbReference type="ARBA" id="ARBA00023242"/>
    </source>
</evidence>
<gene>
    <name evidence="5" type="ORF">SETTUDRAFT_100978</name>
</gene>
<feature type="region of interest" description="Disordered" evidence="3">
    <location>
        <begin position="257"/>
        <end position="314"/>
    </location>
</feature>
<dbReference type="HOGENOM" id="CLU_025342_0_0_1"/>
<dbReference type="GO" id="GO:0007064">
    <property type="term" value="P:mitotic sister chromatid cohesion"/>
    <property type="evidence" value="ECO:0007669"/>
    <property type="project" value="TreeGrafter"/>
</dbReference>
<evidence type="ECO:0000256" key="1">
    <source>
        <dbReference type="ARBA" id="ARBA00004123"/>
    </source>
</evidence>
<dbReference type="GO" id="GO:0003682">
    <property type="term" value="F:chromatin binding"/>
    <property type="evidence" value="ECO:0007669"/>
    <property type="project" value="TreeGrafter"/>
</dbReference>
<dbReference type="eggNOG" id="KOG1213">
    <property type="taxonomic scope" value="Eukaryota"/>
</dbReference>
<dbReference type="PANTHER" id="PTHR12585">
    <property type="entry name" value="SCC1 / RAD21 FAMILY MEMBER"/>
    <property type="match status" value="1"/>
</dbReference>
<evidence type="ECO:0000313" key="5">
    <source>
        <dbReference type="EMBL" id="EOA90984.1"/>
    </source>
</evidence>
<dbReference type="Proteomes" id="UP000016935">
    <property type="component" value="Unassembled WGS sequence"/>
</dbReference>
<evidence type="ECO:0000256" key="3">
    <source>
        <dbReference type="SAM" id="MobiDB-lite"/>
    </source>
</evidence>
<feature type="compositionally biased region" description="Acidic residues" evidence="3">
    <location>
        <begin position="735"/>
        <end position="745"/>
    </location>
</feature>
<reference evidence="5 6" key="2">
    <citation type="journal article" date="2013" name="PLoS Genet.">
        <title>Comparative genome structure, secondary metabolite, and effector coding capacity across Cochliobolus pathogens.</title>
        <authorList>
            <person name="Condon B.J."/>
            <person name="Leng Y."/>
            <person name="Wu D."/>
            <person name="Bushley K.E."/>
            <person name="Ohm R.A."/>
            <person name="Otillar R."/>
            <person name="Martin J."/>
            <person name="Schackwitz W."/>
            <person name="Grimwood J."/>
            <person name="MohdZainudin N."/>
            <person name="Xue C."/>
            <person name="Wang R."/>
            <person name="Manning V.A."/>
            <person name="Dhillon B."/>
            <person name="Tu Z.J."/>
            <person name="Steffenson B.J."/>
            <person name="Salamov A."/>
            <person name="Sun H."/>
            <person name="Lowry S."/>
            <person name="LaButti K."/>
            <person name="Han J."/>
            <person name="Copeland A."/>
            <person name="Lindquist E."/>
            <person name="Barry K."/>
            <person name="Schmutz J."/>
            <person name="Baker S.E."/>
            <person name="Ciuffetti L.M."/>
            <person name="Grigoriev I.V."/>
            <person name="Zhong S."/>
            <person name="Turgeon B.G."/>
        </authorList>
    </citation>
    <scope>NUCLEOTIDE SEQUENCE [LARGE SCALE GENOMIC DNA]</scope>
    <source>
        <strain evidence="6">28A</strain>
    </source>
</reference>
<feature type="domain" description="Rad21/Rec8-like protein N-terminal" evidence="4">
    <location>
        <begin position="1"/>
        <end position="107"/>
    </location>
</feature>
<dbReference type="CDD" id="cd21789">
    <property type="entry name" value="Rad21_Rec8_M_SpRec8p-like"/>
    <property type="match status" value="1"/>
</dbReference>
<accession>R0KPM2</accession>
<organism evidence="5 6">
    <name type="scientific">Exserohilum turcicum (strain 28A)</name>
    <name type="common">Northern leaf blight fungus</name>
    <name type="synonym">Setosphaeria turcica</name>
    <dbReference type="NCBI Taxonomy" id="671987"/>
    <lineage>
        <taxon>Eukaryota</taxon>
        <taxon>Fungi</taxon>
        <taxon>Dikarya</taxon>
        <taxon>Ascomycota</taxon>
        <taxon>Pezizomycotina</taxon>
        <taxon>Dothideomycetes</taxon>
        <taxon>Pleosporomycetidae</taxon>
        <taxon>Pleosporales</taxon>
        <taxon>Pleosporineae</taxon>
        <taxon>Pleosporaceae</taxon>
        <taxon>Exserohilum</taxon>
    </lineage>
</organism>
<evidence type="ECO:0000259" key="4">
    <source>
        <dbReference type="Pfam" id="PF04825"/>
    </source>
</evidence>
<evidence type="ECO:0000313" key="6">
    <source>
        <dbReference type="Proteomes" id="UP000016935"/>
    </source>
</evidence>
<dbReference type="Pfam" id="PF04825">
    <property type="entry name" value="Rad21_Rec8_N"/>
    <property type="match status" value="1"/>
</dbReference>
<dbReference type="GO" id="GO:0005634">
    <property type="term" value="C:nucleus"/>
    <property type="evidence" value="ECO:0007669"/>
    <property type="project" value="UniProtKB-SubCell"/>
</dbReference>
<comment type="subcellular location">
    <subcellularLocation>
        <location evidence="1">Nucleus</location>
    </subcellularLocation>
</comment>
<keyword evidence="2" id="KW-0539">Nucleus</keyword>
<dbReference type="InterPro" id="IPR006910">
    <property type="entry name" value="Rad21_Rec8_N"/>
</dbReference>
<feature type="compositionally biased region" description="Acidic residues" evidence="3">
    <location>
        <begin position="703"/>
        <end position="717"/>
    </location>
</feature>
<feature type="region of interest" description="Disordered" evidence="3">
    <location>
        <begin position="672"/>
        <end position="745"/>
    </location>
</feature>
<dbReference type="STRING" id="671987.R0KPM2"/>
<keyword evidence="6" id="KW-1185">Reference proteome</keyword>
<name>R0KPM2_EXST2</name>
<proteinExistence type="predicted"/>
<dbReference type="OrthoDB" id="5427633at2759"/>
<dbReference type="PANTHER" id="PTHR12585:SF70">
    <property type="entry name" value="RAD21_REC8 N TERMINAL DOMAIN PROTEIN (AFU_ORTHOLOGUE AFUA_6G02900)"/>
    <property type="match status" value="1"/>
</dbReference>
<dbReference type="InterPro" id="IPR039781">
    <property type="entry name" value="Rad21/Rec8-like"/>
</dbReference>
<feature type="compositionally biased region" description="Low complexity" evidence="3">
    <location>
        <begin position="294"/>
        <end position="312"/>
    </location>
</feature>
<dbReference type="RefSeq" id="XP_008021667.1">
    <property type="nucleotide sequence ID" value="XM_008023476.1"/>
</dbReference>
<dbReference type="Gene3D" id="1.10.10.580">
    <property type="entry name" value="Structural maintenance of chromosome 1. Chain E"/>
    <property type="match status" value="1"/>
</dbReference>
<reference evidence="5 6" key="1">
    <citation type="journal article" date="2012" name="PLoS Pathog.">
        <title>Diverse lifestyles and strategies of plant pathogenesis encoded in the genomes of eighteen Dothideomycetes fungi.</title>
        <authorList>
            <person name="Ohm R.A."/>
            <person name="Feau N."/>
            <person name="Henrissat B."/>
            <person name="Schoch C.L."/>
            <person name="Horwitz B.A."/>
            <person name="Barry K.W."/>
            <person name="Condon B.J."/>
            <person name="Copeland A.C."/>
            <person name="Dhillon B."/>
            <person name="Glaser F."/>
            <person name="Hesse C.N."/>
            <person name="Kosti I."/>
            <person name="LaButti K."/>
            <person name="Lindquist E.A."/>
            <person name="Lucas S."/>
            <person name="Salamov A.A."/>
            <person name="Bradshaw R.E."/>
            <person name="Ciuffetti L."/>
            <person name="Hamelin R.C."/>
            <person name="Kema G.H.J."/>
            <person name="Lawrence C."/>
            <person name="Scott J.A."/>
            <person name="Spatafora J.W."/>
            <person name="Turgeon B.G."/>
            <person name="de Wit P.J.G.M."/>
            <person name="Zhong S."/>
            <person name="Goodwin S.B."/>
            <person name="Grigoriev I.V."/>
        </authorList>
    </citation>
    <scope>NUCLEOTIDE SEQUENCE [LARGE SCALE GENOMIC DNA]</scope>
    <source>
        <strain evidence="6">28A</strain>
    </source>
</reference>
<sequence length="745" mass="80985">MFYSHEILTSRKYGVATVWLVATLGSKSSLKRINRKQILDVDVPKACETIVDPVAPMALRLQGNLLYGVSRVYLQQCGYLLADAQNAQIALRTMLRTVHDTALDTAAGRARPELLILEDDPAFIPELALPPPEPLADLDSNFNLDIAHSGESQSLTPFGSQKTTSPSNNDNVGVLILPTSSPVAAGGFRLESDQVTGSIGRPSSMLGAGDTIEIEDPCFMFGDDGEIIHLSPGIAAPRTPAIPADATMPSDAALSARVRKEHKEGQQTRNKLPSNEIDMDLPSYDNALPEGETASSGALSQSSQHSEVVESSDTITAPMRRRRVPRAIAADTTTELRNKDLADWNTNYLNNMKVVSRQKIQNRSSTQAKKNAEYYVWGFGLGAIGQQIFSNRGNNPFDMFIGDKLFESITGMSREVTGAKHDRDSGIDDATQGESRCVRQKTDEFEAARGADDDVFSMPVGDDDVAVELPREAVSVLDDQQIFSAMPWNMSASVRGSSAIPRSGRIGMISSADRGRQGSRLVSASPLHGRGQSIPFEELKHLTSDAGYADDEYGLPGLSSDVLEPAAPANTTSRFREALSTEGGNFINFITERITEKRNRVQADPEAVTNTNEVTFEELLPPAESSKMVACQGLMMVLALGTKGMLDVQQHEHLGDIHLKPSEKARVLQTIEISDGDESEDSEDDEESVPREKPVMASQQTADEVEDHDDEMEEATDLEGSHFQEQFAAGHAVQEEDDGDSLYAD</sequence>
<dbReference type="GeneID" id="19394825"/>
<dbReference type="GO" id="GO:0030892">
    <property type="term" value="C:mitotic cohesin complex"/>
    <property type="evidence" value="ECO:0007669"/>
    <property type="project" value="TreeGrafter"/>
</dbReference>
<dbReference type="AlphaFoldDB" id="R0KPM2"/>
<protein>
    <recommendedName>
        <fullName evidence="4">Rad21/Rec8-like protein N-terminal domain-containing protein</fullName>
    </recommendedName>
</protein>
<dbReference type="EMBL" id="KB908482">
    <property type="protein sequence ID" value="EOA90984.1"/>
    <property type="molecule type" value="Genomic_DNA"/>
</dbReference>